<reference evidence="1 2" key="1">
    <citation type="submission" date="2017-10" db="EMBL/GenBank/DDBJ databases">
        <title>Sequencing the genomes of 1000 actinobacteria strains.</title>
        <authorList>
            <person name="Klenk H.-P."/>
        </authorList>
    </citation>
    <scope>NUCLEOTIDE SEQUENCE [LARGE SCALE GENOMIC DNA]</scope>
    <source>
        <strain evidence="1 2">DSM 46092</strain>
    </source>
</reference>
<dbReference type="SUPFAM" id="SSF109854">
    <property type="entry name" value="DinB/YfiT-like putative metalloenzymes"/>
    <property type="match status" value="1"/>
</dbReference>
<dbReference type="Proteomes" id="UP000243542">
    <property type="component" value="Unassembled WGS sequence"/>
</dbReference>
<keyword evidence="2" id="KW-1185">Reference proteome</keyword>
<dbReference type="InterPro" id="IPR007061">
    <property type="entry name" value="MST-like"/>
</dbReference>
<organism evidence="1 2">
    <name type="scientific">Amycolatopsis sulphurea</name>
    <dbReference type="NCBI Taxonomy" id="76022"/>
    <lineage>
        <taxon>Bacteria</taxon>
        <taxon>Bacillati</taxon>
        <taxon>Actinomycetota</taxon>
        <taxon>Actinomycetes</taxon>
        <taxon>Pseudonocardiales</taxon>
        <taxon>Pseudonocardiaceae</taxon>
        <taxon>Amycolatopsis</taxon>
    </lineage>
</organism>
<dbReference type="InterPro" id="IPR034660">
    <property type="entry name" value="DinB/YfiT-like"/>
</dbReference>
<sequence>MSANALPAADERTGLLEILAQQRTALKAAAHGLTDEQARAVPSASALSVGGLVKHVAATENNWIDMVLRVPQKPFAEALPGMIDSHTFGPAETLEATLAEYARTAARTEQAIAGITDLTTPVPVPKDVPWYPADLDAWTVRWVLLHLIEETARHAGHADIIRESLDGATALPLQAAMEGWPATEWIKPWTPAS</sequence>
<comment type="caution">
    <text evidence="1">The sequence shown here is derived from an EMBL/GenBank/DDBJ whole genome shotgun (WGS) entry which is preliminary data.</text>
</comment>
<evidence type="ECO:0000313" key="2">
    <source>
        <dbReference type="Proteomes" id="UP000243542"/>
    </source>
</evidence>
<dbReference type="Pfam" id="PF04978">
    <property type="entry name" value="MST"/>
    <property type="match status" value="1"/>
</dbReference>
<protein>
    <submittedName>
        <fullName evidence="1">Uncharacterized protein DUF664</fullName>
    </submittedName>
</protein>
<name>A0A2A9F9U8_9PSEU</name>
<proteinExistence type="predicted"/>
<gene>
    <name evidence="1" type="ORF">ATK36_2241</name>
</gene>
<dbReference type="AlphaFoldDB" id="A0A2A9F9U8"/>
<dbReference type="EMBL" id="PDJK01000002">
    <property type="protein sequence ID" value="PFG47209.1"/>
    <property type="molecule type" value="Genomic_DNA"/>
</dbReference>
<dbReference type="RefSeq" id="WP_098511157.1">
    <property type="nucleotide sequence ID" value="NZ_JBIAKZ010000013.1"/>
</dbReference>
<evidence type="ECO:0000313" key="1">
    <source>
        <dbReference type="EMBL" id="PFG47209.1"/>
    </source>
</evidence>
<dbReference type="Gene3D" id="1.20.120.450">
    <property type="entry name" value="dinb family like domain"/>
    <property type="match status" value="1"/>
</dbReference>
<accession>A0A2A9F9U8</accession>